<dbReference type="WBParaSite" id="TREG1_142810.1">
    <property type="protein sequence ID" value="TREG1_142810.1"/>
    <property type="gene ID" value="TREG1_142810"/>
</dbReference>
<sequence>MNICLNSLAIVGGSSGIVTLYFQFPCCWVFRWICCCGASTSYSCFHLVLRCLVVPDSSPSYVSPITGLTGGRLSPHGFGFCLVTAHDG</sequence>
<organism evidence="1 2">
    <name type="scientific">Trichobilharzia regenti</name>
    <name type="common">Nasal bird schistosome</name>
    <dbReference type="NCBI Taxonomy" id="157069"/>
    <lineage>
        <taxon>Eukaryota</taxon>
        <taxon>Metazoa</taxon>
        <taxon>Spiralia</taxon>
        <taxon>Lophotrochozoa</taxon>
        <taxon>Platyhelminthes</taxon>
        <taxon>Trematoda</taxon>
        <taxon>Digenea</taxon>
        <taxon>Strigeidida</taxon>
        <taxon>Schistosomatoidea</taxon>
        <taxon>Schistosomatidae</taxon>
        <taxon>Trichobilharzia</taxon>
    </lineage>
</organism>
<reference evidence="1" key="1">
    <citation type="submission" date="2022-06" db="EMBL/GenBank/DDBJ databases">
        <authorList>
            <person name="Berger JAMES D."/>
            <person name="Berger JAMES D."/>
        </authorList>
    </citation>
    <scope>NUCLEOTIDE SEQUENCE [LARGE SCALE GENOMIC DNA]</scope>
</reference>
<proteinExistence type="predicted"/>
<dbReference type="Proteomes" id="UP000050795">
    <property type="component" value="Unassembled WGS sequence"/>
</dbReference>
<evidence type="ECO:0000313" key="2">
    <source>
        <dbReference type="WBParaSite" id="TREG1_142810.1"/>
    </source>
</evidence>
<protein>
    <submittedName>
        <fullName evidence="2">Uncharacterized protein</fullName>
    </submittedName>
</protein>
<name>A0AA85J9J0_TRIRE</name>
<dbReference type="AlphaFoldDB" id="A0AA85J9J0"/>
<accession>A0AA85J9J0</accession>
<reference evidence="2" key="2">
    <citation type="submission" date="2023-11" db="UniProtKB">
        <authorList>
            <consortium name="WormBaseParasite"/>
        </authorList>
    </citation>
    <scope>IDENTIFICATION</scope>
</reference>
<keyword evidence="1" id="KW-1185">Reference proteome</keyword>
<evidence type="ECO:0000313" key="1">
    <source>
        <dbReference type="Proteomes" id="UP000050795"/>
    </source>
</evidence>